<keyword evidence="3" id="KW-1185">Reference proteome</keyword>
<feature type="compositionally biased region" description="Basic and acidic residues" evidence="1">
    <location>
        <begin position="83"/>
        <end position="98"/>
    </location>
</feature>
<dbReference type="EMBL" id="BAAAOS010000005">
    <property type="protein sequence ID" value="GAA1552790.1"/>
    <property type="molecule type" value="Genomic_DNA"/>
</dbReference>
<name>A0ABP4N3S0_9ACTN</name>
<comment type="caution">
    <text evidence="2">The sequence shown here is derived from an EMBL/GenBank/DDBJ whole genome shotgun (WGS) entry which is preliminary data.</text>
</comment>
<accession>A0ABP4N3S0</accession>
<evidence type="ECO:0000313" key="3">
    <source>
        <dbReference type="Proteomes" id="UP001500393"/>
    </source>
</evidence>
<organism evidence="2 3">
    <name type="scientific">Kribbella sancticallisti</name>
    <dbReference type="NCBI Taxonomy" id="460087"/>
    <lineage>
        <taxon>Bacteria</taxon>
        <taxon>Bacillati</taxon>
        <taxon>Actinomycetota</taxon>
        <taxon>Actinomycetes</taxon>
        <taxon>Propionibacteriales</taxon>
        <taxon>Kribbellaceae</taxon>
        <taxon>Kribbella</taxon>
    </lineage>
</organism>
<evidence type="ECO:0000256" key="1">
    <source>
        <dbReference type="SAM" id="MobiDB-lite"/>
    </source>
</evidence>
<gene>
    <name evidence="2" type="ORF">GCM10009789_02950</name>
</gene>
<sequence length="98" mass="10695">MVNYVIRVKGRLSRELTDAFPTMTAKAEPAQTVLHGYLDDQAALSGILSHLDMMGIDILEVMQVPEATGQRPAEASRPSVNRSPRDDGRTKETGTDTP</sequence>
<protein>
    <submittedName>
        <fullName evidence="2">Uncharacterized protein</fullName>
    </submittedName>
</protein>
<reference evidence="3" key="1">
    <citation type="journal article" date="2019" name="Int. J. Syst. Evol. Microbiol.">
        <title>The Global Catalogue of Microorganisms (GCM) 10K type strain sequencing project: providing services to taxonomists for standard genome sequencing and annotation.</title>
        <authorList>
            <consortium name="The Broad Institute Genomics Platform"/>
            <consortium name="The Broad Institute Genome Sequencing Center for Infectious Disease"/>
            <person name="Wu L."/>
            <person name="Ma J."/>
        </authorList>
    </citation>
    <scope>NUCLEOTIDE SEQUENCE [LARGE SCALE GENOMIC DNA]</scope>
    <source>
        <strain evidence="3">JCM 14969</strain>
    </source>
</reference>
<proteinExistence type="predicted"/>
<evidence type="ECO:0000313" key="2">
    <source>
        <dbReference type="EMBL" id="GAA1552790.1"/>
    </source>
</evidence>
<dbReference type="Proteomes" id="UP001500393">
    <property type="component" value="Unassembled WGS sequence"/>
</dbReference>
<dbReference type="RefSeq" id="WP_344208879.1">
    <property type="nucleotide sequence ID" value="NZ_BAAAOS010000005.1"/>
</dbReference>
<feature type="region of interest" description="Disordered" evidence="1">
    <location>
        <begin position="67"/>
        <end position="98"/>
    </location>
</feature>